<dbReference type="OrthoDB" id="3237462at2"/>
<feature type="coiled-coil region" evidence="1">
    <location>
        <begin position="294"/>
        <end position="321"/>
    </location>
</feature>
<dbReference type="AlphaFoldDB" id="A0A5N0VEU4"/>
<evidence type="ECO:0000256" key="1">
    <source>
        <dbReference type="SAM" id="Coils"/>
    </source>
</evidence>
<reference evidence="3" key="1">
    <citation type="submission" date="2019-09" db="EMBL/GenBank/DDBJ databases">
        <authorList>
            <person name="Teo W.F.A."/>
            <person name="Duangmal K."/>
        </authorList>
    </citation>
    <scope>NUCLEOTIDE SEQUENCE [LARGE SCALE GENOMIC DNA]</scope>
    <source>
        <strain evidence="3">K81G1</strain>
    </source>
</reference>
<keyword evidence="1" id="KW-0175">Coiled coil</keyword>
<protein>
    <submittedName>
        <fullName evidence="3">AAA family ATPase</fullName>
    </submittedName>
</protein>
<dbReference type="EMBL" id="VMNW02000010">
    <property type="protein sequence ID" value="KAA9163212.1"/>
    <property type="molecule type" value="Genomic_DNA"/>
</dbReference>
<comment type="caution">
    <text evidence="3">The sequence shown here is derived from an EMBL/GenBank/DDBJ whole genome shotgun (WGS) entry which is preliminary data.</text>
</comment>
<gene>
    <name evidence="3" type="ORF">FPZ12_009405</name>
</gene>
<dbReference type="Gene3D" id="3.40.50.300">
    <property type="entry name" value="P-loop containing nucleotide triphosphate hydrolases"/>
    <property type="match status" value="2"/>
</dbReference>
<dbReference type="SUPFAM" id="SSF52540">
    <property type="entry name" value="P-loop containing nucleoside triphosphate hydrolases"/>
    <property type="match status" value="1"/>
</dbReference>
<dbReference type="Proteomes" id="UP000319769">
    <property type="component" value="Unassembled WGS sequence"/>
</dbReference>
<organism evidence="3 4">
    <name type="scientific">Amycolatopsis acidicola</name>
    <dbReference type="NCBI Taxonomy" id="2596893"/>
    <lineage>
        <taxon>Bacteria</taxon>
        <taxon>Bacillati</taxon>
        <taxon>Actinomycetota</taxon>
        <taxon>Actinomycetes</taxon>
        <taxon>Pseudonocardiales</taxon>
        <taxon>Pseudonocardiaceae</taxon>
        <taxon>Amycolatopsis</taxon>
    </lineage>
</organism>
<dbReference type="Pfam" id="PF13175">
    <property type="entry name" value="AAA_15"/>
    <property type="match status" value="1"/>
</dbReference>
<evidence type="ECO:0000313" key="3">
    <source>
        <dbReference type="EMBL" id="KAA9163212.1"/>
    </source>
</evidence>
<sequence>MSRGVGGVSVVYLSRLSIEGLRASAGERLEVSLPGRFSVLVGANGVGKTTVSDAIYLGHREHFPQLPQLSSAALGDGTCTVEVEYSFDADTTTEGPFGRQLQAQSSRNAAGTVATSWSKTLTRRMGRIGTETLVHSEHERLIRLVHLPAWRNPLDELARRETRVLVELLRAQQQNLGRGRNLSSLRARASNLLEALATDDLLVGLEERVGNHLYALSAGVSRNWPYVGGQVVDDRYLARVLELMLAIIEGRSNARPLEVSGLGYVNLLHIAVTLAAIPDLQAQADADVVADAPHAEEMGDVEAASERLRQAQAERESIEDSFFPASPFHVTVLIEEPEAHLHPQLQHSLVRYLRREVQRRPELQVILSTHATDIITSCDPEELVVLRSDAAGRRVSRAIASIPMKRRAEVLRMTRLHLDTNRSASLFAERVLLVEGVTEAAVIREFGWVWAGSDRDKEAFVDALSIVPMMTKVGPWAVRLLATRGHELCRRIAVLRDSDLALGDTPEQPEWALDHDDAVLLVEHCHPTLEPQITPGNDGLVVQALADVDLDIPTPLDPPAIHALFRGRHQENGSAVAAGPGAKKKAEFALALAQRLREARAVDSSGVKVPEPMRNVFDFLYKSLEIPAPPPAPEEPDSALEVEPA</sequence>
<dbReference type="InterPro" id="IPR051396">
    <property type="entry name" value="Bact_Antivir_Def_Nuclease"/>
</dbReference>
<evidence type="ECO:0000259" key="2">
    <source>
        <dbReference type="Pfam" id="PF13175"/>
    </source>
</evidence>
<dbReference type="PANTHER" id="PTHR43581:SF4">
    <property type="entry name" value="ATP_GTP PHOSPHATASE"/>
    <property type="match status" value="1"/>
</dbReference>
<dbReference type="InterPro" id="IPR041685">
    <property type="entry name" value="AAA_GajA/Old/RecF-like"/>
</dbReference>
<accession>A0A5N0VEU4</accession>
<proteinExistence type="predicted"/>
<evidence type="ECO:0000313" key="4">
    <source>
        <dbReference type="Proteomes" id="UP000319769"/>
    </source>
</evidence>
<feature type="domain" description="Endonuclease GajA/Old nuclease/RecF-like AAA" evidence="2">
    <location>
        <begin position="330"/>
        <end position="375"/>
    </location>
</feature>
<name>A0A5N0VEU4_9PSEU</name>
<dbReference type="InterPro" id="IPR027417">
    <property type="entry name" value="P-loop_NTPase"/>
</dbReference>
<dbReference type="PANTHER" id="PTHR43581">
    <property type="entry name" value="ATP/GTP PHOSPHATASE"/>
    <property type="match status" value="1"/>
</dbReference>
<keyword evidence="4" id="KW-1185">Reference proteome</keyword>